<gene>
    <name evidence="2" type="ORF">JOB18_030104</name>
</gene>
<name>A0AAV6SHK2_SOLSE</name>
<evidence type="ECO:0000256" key="1">
    <source>
        <dbReference type="SAM" id="MobiDB-lite"/>
    </source>
</evidence>
<keyword evidence="3" id="KW-1185">Reference proteome</keyword>
<reference evidence="2 3" key="1">
    <citation type="journal article" date="2021" name="Sci. Rep.">
        <title>Chromosome anchoring in Senegalese sole (Solea senegalensis) reveals sex-associated markers and genome rearrangements in flatfish.</title>
        <authorList>
            <person name="Guerrero-Cozar I."/>
            <person name="Gomez-Garrido J."/>
            <person name="Berbel C."/>
            <person name="Martinez-Blanch J.F."/>
            <person name="Alioto T."/>
            <person name="Claros M.G."/>
            <person name="Gagnaire P.A."/>
            <person name="Manchado M."/>
        </authorList>
    </citation>
    <scope>NUCLEOTIDE SEQUENCE [LARGE SCALE GENOMIC DNA]</scope>
    <source>
        <strain evidence="2">Sse05_10M</strain>
    </source>
</reference>
<feature type="compositionally biased region" description="Pro residues" evidence="1">
    <location>
        <begin position="57"/>
        <end position="74"/>
    </location>
</feature>
<dbReference type="AlphaFoldDB" id="A0AAV6SHK2"/>
<accession>A0AAV6SHK2</accession>
<feature type="region of interest" description="Disordered" evidence="1">
    <location>
        <begin position="1"/>
        <end position="76"/>
    </location>
</feature>
<sequence length="125" mass="12795">MTVSSESTLLTHHDTNTSPVPPPGFHLPHFPQSPYKHSIPSRVIASGRNTVLTHGPAPSPRPPPPPPPPPPCPTGPGAATAWGCCCSLGGAATPLSRYLGKVGHAALPLLKVGGLLKAEPSDVQT</sequence>
<organism evidence="2 3">
    <name type="scientific">Solea senegalensis</name>
    <name type="common">Senegalese sole</name>
    <dbReference type="NCBI Taxonomy" id="28829"/>
    <lineage>
        <taxon>Eukaryota</taxon>
        <taxon>Metazoa</taxon>
        <taxon>Chordata</taxon>
        <taxon>Craniata</taxon>
        <taxon>Vertebrata</taxon>
        <taxon>Euteleostomi</taxon>
        <taxon>Actinopterygii</taxon>
        <taxon>Neopterygii</taxon>
        <taxon>Teleostei</taxon>
        <taxon>Neoteleostei</taxon>
        <taxon>Acanthomorphata</taxon>
        <taxon>Carangaria</taxon>
        <taxon>Pleuronectiformes</taxon>
        <taxon>Pleuronectoidei</taxon>
        <taxon>Soleidae</taxon>
        <taxon>Solea</taxon>
    </lineage>
</organism>
<evidence type="ECO:0000313" key="3">
    <source>
        <dbReference type="Proteomes" id="UP000693946"/>
    </source>
</evidence>
<dbReference type="Proteomes" id="UP000693946">
    <property type="component" value="Linkage Group LG13"/>
</dbReference>
<evidence type="ECO:0000313" key="2">
    <source>
        <dbReference type="EMBL" id="KAG7516375.1"/>
    </source>
</evidence>
<protein>
    <submittedName>
        <fullName evidence="2">Uncharacterized protein</fullName>
    </submittedName>
</protein>
<feature type="compositionally biased region" description="Polar residues" evidence="1">
    <location>
        <begin position="1"/>
        <end position="10"/>
    </location>
</feature>
<dbReference type="EMBL" id="JAGKHQ010000005">
    <property type="protein sequence ID" value="KAG7516375.1"/>
    <property type="molecule type" value="Genomic_DNA"/>
</dbReference>
<proteinExistence type="predicted"/>
<comment type="caution">
    <text evidence="2">The sequence shown here is derived from an EMBL/GenBank/DDBJ whole genome shotgun (WGS) entry which is preliminary data.</text>
</comment>